<dbReference type="InterPro" id="IPR011613">
    <property type="entry name" value="GH15-like"/>
</dbReference>
<proteinExistence type="inferred from homology"/>
<keyword evidence="2" id="KW-0636">Prenylation</keyword>
<feature type="domain" description="GH15-like" evidence="4">
    <location>
        <begin position="48"/>
        <end position="163"/>
    </location>
</feature>
<evidence type="ECO:0000259" key="4">
    <source>
        <dbReference type="Pfam" id="PF00723"/>
    </source>
</evidence>
<keyword evidence="6" id="KW-1185">Reference proteome</keyword>
<dbReference type="GO" id="GO:0005977">
    <property type="term" value="P:glycogen metabolic process"/>
    <property type="evidence" value="ECO:0007669"/>
    <property type="project" value="UniProtKB-UniPathway"/>
</dbReference>
<dbReference type="Pfam" id="PF00723">
    <property type="entry name" value="Glyco_hydro_15"/>
    <property type="match status" value="1"/>
</dbReference>
<keyword evidence="2" id="KW-0112">Calmodulin-binding</keyword>
<protein>
    <recommendedName>
        <fullName evidence="2">Phosphorylase b kinase regulatory subunit</fullName>
    </recommendedName>
</protein>
<dbReference type="PANTHER" id="PTHR10749">
    <property type="entry name" value="PHOSPHORYLASE B KINASE REGULATORY SUBUNIT"/>
    <property type="match status" value="1"/>
</dbReference>
<keyword evidence="2" id="KW-1003">Cell membrane</keyword>
<dbReference type="WBParaSite" id="SMUV_0000156701-mRNA-1">
    <property type="protein sequence ID" value="SMUV_0000156701-mRNA-1"/>
    <property type="gene ID" value="SMUV_0000156701"/>
</dbReference>
<organism evidence="6 7">
    <name type="scientific">Syphacia muris</name>
    <dbReference type="NCBI Taxonomy" id="451379"/>
    <lineage>
        <taxon>Eukaryota</taxon>
        <taxon>Metazoa</taxon>
        <taxon>Ecdysozoa</taxon>
        <taxon>Nematoda</taxon>
        <taxon>Chromadorea</taxon>
        <taxon>Rhabditida</taxon>
        <taxon>Spirurina</taxon>
        <taxon>Oxyuridomorpha</taxon>
        <taxon>Oxyuroidea</taxon>
        <taxon>Oxyuridae</taxon>
        <taxon>Syphacia</taxon>
    </lineage>
</organism>
<sequence length="449" mass="51650">MDEMSVLDVVDMLHETDILEEQASIIHYLWMKKGPDYDTKLNDIEGSTVRALTEEVYAKACELRDWALVRLTSGLLKRQLDELAMSVTHLLVRQKQITIGMPSKKEEAITSPKTKEELQNIMNRAYGEEPNSFTLSQEIIVCLGTLVRTEPRLFVEMFRLRVGLIIQVLASELARLQNLSGMDATQKLLTLSPFEVKCMLFSLLSGRLLEEVDEEVEGGAKEQRTGLGSIRKQIEEKRSWRKSVHEMQKEGLTPEIAVEEEEEEEEEEETDDFQFGVWLRHRRIDGALNRVPPDFYANLWDTVRRFPRGLSINRIVLPWGVTQEMTRREIKFALQVEQVLNQIAEPEYREMIIETLALMNKLECLLKTDRLNIPKDRPLDVDSVVHRANKIFVEHNRQMETIVLECCAGGHLCNGAQGICQHFYDSAPAGEFGTAHYLIKALMEIFTPY</sequence>
<dbReference type="Proteomes" id="UP000046393">
    <property type="component" value="Unplaced"/>
</dbReference>
<dbReference type="GO" id="GO:0005964">
    <property type="term" value="C:phosphorylase kinase complex"/>
    <property type="evidence" value="ECO:0007669"/>
    <property type="project" value="TreeGrafter"/>
</dbReference>
<dbReference type="InterPro" id="IPR008734">
    <property type="entry name" value="PHK_A/B_su"/>
</dbReference>
<comment type="pathway">
    <text evidence="2">Glycan biosynthesis; glycogen metabolism.</text>
</comment>
<dbReference type="GO" id="GO:0005516">
    <property type="term" value="F:calmodulin binding"/>
    <property type="evidence" value="ECO:0007669"/>
    <property type="project" value="UniProtKB-KW"/>
</dbReference>
<evidence type="ECO:0000256" key="1">
    <source>
        <dbReference type="ARBA" id="ARBA00023277"/>
    </source>
</evidence>
<comment type="function">
    <text evidence="2">Phosphorylase b kinase catalyzes the phosphorylation of serine in certain substrates, including troponin I.</text>
</comment>
<evidence type="ECO:0000256" key="3">
    <source>
        <dbReference type="SAM" id="MobiDB-lite"/>
    </source>
</evidence>
<evidence type="ECO:0000256" key="2">
    <source>
        <dbReference type="RuleBase" id="RU364123"/>
    </source>
</evidence>
<evidence type="ECO:0000313" key="7">
    <source>
        <dbReference type="WBParaSite" id="SMUV_0000156701-mRNA-1"/>
    </source>
</evidence>
<feature type="region of interest" description="Disordered" evidence="3">
    <location>
        <begin position="245"/>
        <end position="271"/>
    </location>
</feature>
<feature type="compositionally biased region" description="Acidic residues" evidence="3">
    <location>
        <begin position="257"/>
        <end position="271"/>
    </location>
</feature>
<keyword evidence="2" id="KW-0321">Glycogen metabolism</keyword>
<dbReference type="Pfam" id="PF19292">
    <property type="entry name" value="KPBB_C"/>
    <property type="match status" value="1"/>
</dbReference>
<dbReference type="STRING" id="451379.A0A0N5ABP1"/>
<evidence type="ECO:0000259" key="5">
    <source>
        <dbReference type="Pfam" id="PF19292"/>
    </source>
</evidence>
<dbReference type="InterPro" id="IPR045583">
    <property type="entry name" value="KPBA/B_C"/>
</dbReference>
<reference evidence="7" key="1">
    <citation type="submission" date="2017-02" db="UniProtKB">
        <authorList>
            <consortium name="WormBaseParasite"/>
        </authorList>
    </citation>
    <scope>IDENTIFICATION</scope>
</reference>
<accession>A0A0N5ABP1</accession>
<dbReference type="PANTHER" id="PTHR10749:SF7">
    <property type="entry name" value="PHOSPHORYLASE B KINASE REGULATORY SUBUNIT ALPHA-RELATED"/>
    <property type="match status" value="1"/>
</dbReference>
<dbReference type="UniPathway" id="UPA00163"/>
<dbReference type="AlphaFoldDB" id="A0A0N5ABP1"/>
<name>A0A0N5ABP1_9BILA</name>
<feature type="domain" description="Phosphorylase b kinase regulatory subunit alpha/beta C-terminal" evidence="5">
    <location>
        <begin position="239"/>
        <end position="398"/>
    </location>
</feature>
<comment type="similarity">
    <text evidence="2">Belongs to the phosphorylase b kinase regulatory chain family.</text>
</comment>
<comment type="subcellular location">
    <subcellularLocation>
        <location evidence="2">Cell membrane</location>
        <topology evidence="2">Lipid-anchor</topology>
        <orientation evidence="2">Cytoplasmic side</orientation>
    </subcellularLocation>
</comment>
<dbReference type="GO" id="GO:0005886">
    <property type="term" value="C:plasma membrane"/>
    <property type="evidence" value="ECO:0007669"/>
    <property type="project" value="UniProtKB-SubCell"/>
</dbReference>
<keyword evidence="1 2" id="KW-0119">Carbohydrate metabolism</keyword>
<evidence type="ECO:0000313" key="6">
    <source>
        <dbReference type="Proteomes" id="UP000046393"/>
    </source>
</evidence>
<keyword evidence="2" id="KW-0449">Lipoprotein</keyword>
<keyword evidence="2" id="KW-0472">Membrane</keyword>